<keyword evidence="2 6" id="KW-0813">Transport</keyword>
<dbReference type="GO" id="GO:0031460">
    <property type="term" value="P:glycine betaine transport"/>
    <property type="evidence" value="ECO:0007669"/>
    <property type="project" value="TreeGrafter"/>
</dbReference>
<comment type="subcellular location">
    <subcellularLocation>
        <location evidence="6">Cell membrane</location>
        <topology evidence="6">Multi-pass membrane protein</topology>
    </subcellularLocation>
    <subcellularLocation>
        <location evidence="1">Membrane</location>
        <topology evidence="1">Multi-pass membrane protein</topology>
    </subcellularLocation>
</comment>
<feature type="transmembrane region" description="Helical" evidence="6">
    <location>
        <begin position="81"/>
        <end position="102"/>
    </location>
</feature>
<dbReference type="GO" id="GO:0005886">
    <property type="term" value="C:plasma membrane"/>
    <property type="evidence" value="ECO:0007669"/>
    <property type="project" value="UniProtKB-SubCell"/>
</dbReference>
<feature type="domain" description="ABC transmembrane type-1" evidence="7">
    <location>
        <begin position="15"/>
        <end position="197"/>
    </location>
</feature>
<protein>
    <submittedName>
        <fullName evidence="8">ABC transporter permease subunit</fullName>
    </submittedName>
</protein>
<evidence type="ECO:0000256" key="4">
    <source>
        <dbReference type="ARBA" id="ARBA00022989"/>
    </source>
</evidence>
<dbReference type="AlphaFoldDB" id="A0A6M8B470"/>
<dbReference type="CDD" id="cd06261">
    <property type="entry name" value="TM_PBP2"/>
    <property type="match status" value="1"/>
</dbReference>
<keyword evidence="3 6" id="KW-0812">Transmembrane</keyword>
<evidence type="ECO:0000313" key="9">
    <source>
        <dbReference type="Proteomes" id="UP000504752"/>
    </source>
</evidence>
<organism evidence="8 9">
    <name type="scientific">Actinomyces marmotae</name>
    <dbReference type="NCBI Taxonomy" id="2737173"/>
    <lineage>
        <taxon>Bacteria</taxon>
        <taxon>Bacillati</taxon>
        <taxon>Actinomycetota</taxon>
        <taxon>Actinomycetes</taxon>
        <taxon>Actinomycetales</taxon>
        <taxon>Actinomycetaceae</taxon>
        <taxon>Actinomyces</taxon>
    </lineage>
</organism>
<evidence type="ECO:0000259" key="7">
    <source>
        <dbReference type="PROSITE" id="PS50928"/>
    </source>
</evidence>
<comment type="similarity">
    <text evidence="6">Belongs to the binding-protein-dependent transport system permease family.</text>
</comment>
<dbReference type="SUPFAM" id="SSF161098">
    <property type="entry name" value="MetI-like"/>
    <property type="match status" value="1"/>
</dbReference>
<dbReference type="GO" id="GO:0055085">
    <property type="term" value="P:transmembrane transport"/>
    <property type="evidence" value="ECO:0007669"/>
    <property type="project" value="InterPro"/>
</dbReference>
<dbReference type="InterPro" id="IPR000515">
    <property type="entry name" value="MetI-like"/>
</dbReference>
<evidence type="ECO:0000256" key="2">
    <source>
        <dbReference type="ARBA" id="ARBA00022448"/>
    </source>
</evidence>
<evidence type="ECO:0000313" key="8">
    <source>
        <dbReference type="EMBL" id="QKD79457.1"/>
    </source>
</evidence>
<evidence type="ECO:0000256" key="3">
    <source>
        <dbReference type="ARBA" id="ARBA00022692"/>
    </source>
</evidence>
<name>A0A6M8B470_9ACTO</name>
<evidence type="ECO:0000256" key="6">
    <source>
        <dbReference type="RuleBase" id="RU363032"/>
    </source>
</evidence>
<accession>A0A6M8B470</accession>
<evidence type="ECO:0000256" key="1">
    <source>
        <dbReference type="ARBA" id="ARBA00004141"/>
    </source>
</evidence>
<gene>
    <name evidence="8" type="ORF">HPC72_03600</name>
</gene>
<dbReference type="RefSeq" id="WP_159524313.1">
    <property type="nucleotide sequence ID" value="NZ_CP053642.1"/>
</dbReference>
<dbReference type="Pfam" id="PF00528">
    <property type="entry name" value="BPD_transp_1"/>
    <property type="match status" value="1"/>
</dbReference>
<dbReference type="Gene3D" id="1.10.3720.10">
    <property type="entry name" value="MetI-like"/>
    <property type="match status" value="1"/>
</dbReference>
<proteinExistence type="inferred from homology"/>
<evidence type="ECO:0000256" key="5">
    <source>
        <dbReference type="ARBA" id="ARBA00023136"/>
    </source>
</evidence>
<keyword evidence="4 6" id="KW-1133">Transmembrane helix</keyword>
<dbReference type="PANTHER" id="PTHR30177:SF4">
    <property type="entry name" value="OSMOPROTECTANT IMPORT PERMEASE PROTEIN OSMW"/>
    <property type="match status" value="1"/>
</dbReference>
<dbReference type="InterPro" id="IPR051204">
    <property type="entry name" value="ABC_transp_perm/SBD"/>
</dbReference>
<sequence>MTWILASRALILSCLESHLAQALPAIVAALLITIPLARLAQRVRPLRGLITTAASLLYAIPSLALFVILPILLATGIRSTLNVVVALALYALALLVPATVEALDAVDHRALDAATAMGMGRLRRFVTVELPLAGPAILAALRVTTVSTISLTTVGAVLGVRSLGWLFTDGFERGIWPEIITGVLLTALTALVVDLLIVAGGRLLMPWSRGGGARAGRAAA</sequence>
<dbReference type="EMBL" id="CP053642">
    <property type="protein sequence ID" value="QKD79457.1"/>
    <property type="molecule type" value="Genomic_DNA"/>
</dbReference>
<keyword evidence="9" id="KW-1185">Reference proteome</keyword>
<feature type="transmembrane region" description="Helical" evidence="6">
    <location>
        <begin position="122"/>
        <end position="141"/>
    </location>
</feature>
<dbReference type="PANTHER" id="PTHR30177">
    <property type="entry name" value="GLYCINE BETAINE/L-PROLINE TRANSPORT SYSTEM PERMEASE PROTEIN PROW"/>
    <property type="match status" value="1"/>
</dbReference>
<feature type="transmembrane region" description="Helical" evidence="6">
    <location>
        <begin position="179"/>
        <end position="199"/>
    </location>
</feature>
<reference evidence="8 9" key="1">
    <citation type="submission" date="2020-05" db="EMBL/GenBank/DDBJ databases">
        <title>Actinomyces sp. zg-325.</title>
        <authorList>
            <person name="Yang C."/>
        </authorList>
    </citation>
    <scope>NUCLEOTIDE SEQUENCE [LARGE SCALE GENOMIC DNA]</scope>
    <source>
        <strain evidence="9">zg-325</strain>
    </source>
</reference>
<dbReference type="Proteomes" id="UP000504752">
    <property type="component" value="Chromosome"/>
</dbReference>
<dbReference type="KEGG" id="amam:HPC72_03600"/>
<keyword evidence="5 6" id="KW-0472">Membrane</keyword>
<dbReference type="InterPro" id="IPR035906">
    <property type="entry name" value="MetI-like_sf"/>
</dbReference>
<feature type="transmembrane region" description="Helical" evidence="6">
    <location>
        <begin position="46"/>
        <end position="74"/>
    </location>
</feature>
<dbReference type="PROSITE" id="PS50928">
    <property type="entry name" value="ABC_TM1"/>
    <property type="match status" value="1"/>
</dbReference>